<dbReference type="Proteomes" id="UP000321617">
    <property type="component" value="Unassembled WGS sequence"/>
</dbReference>
<feature type="compositionally biased region" description="Acidic residues" evidence="1">
    <location>
        <begin position="95"/>
        <end position="118"/>
    </location>
</feature>
<keyword evidence="2" id="KW-0472">Membrane</keyword>
<gene>
    <name evidence="3" type="ORF">LX16_3524</name>
</gene>
<feature type="region of interest" description="Disordered" evidence="1">
    <location>
        <begin position="1"/>
        <end position="47"/>
    </location>
</feature>
<dbReference type="AlphaFoldDB" id="A0A562V4F9"/>
<feature type="transmembrane region" description="Helical" evidence="2">
    <location>
        <begin position="58"/>
        <end position="83"/>
    </location>
</feature>
<feature type="region of interest" description="Disordered" evidence="1">
    <location>
        <begin position="92"/>
        <end position="137"/>
    </location>
</feature>
<dbReference type="EMBL" id="VLLL01000006">
    <property type="protein sequence ID" value="TWJ12760.1"/>
    <property type="molecule type" value="Genomic_DNA"/>
</dbReference>
<evidence type="ECO:0000313" key="3">
    <source>
        <dbReference type="EMBL" id="TWJ12760.1"/>
    </source>
</evidence>
<organism evidence="3 4">
    <name type="scientific">Stackebrandtia albiflava</name>
    <dbReference type="NCBI Taxonomy" id="406432"/>
    <lineage>
        <taxon>Bacteria</taxon>
        <taxon>Bacillati</taxon>
        <taxon>Actinomycetota</taxon>
        <taxon>Actinomycetes</taxon>
        <taxon>Glycomycetales</taxon>
        <taxon>Glycomycetaceae</taxon>
        <taxon>Stackebrandtia</taxon>
    </lineage>
</organism>
<evidence type="ECO:0000256" key="1">
    <source>
        <dbReference type="SAM" id="MobiDB-lite"/>
    </source>
</evidence>
<comment type="caution">
    <text evidence="3">The sequence shown here is derived from an EMBL/GenBank/DDBJ whole genome shotgun (WGS) entry which is preliminary data.</text>
</comment>
<sequence length="267" mass="28086">MSYDGPSSGAPQGTPPPQPEYPQSPPGGWQTPVSGGTGYIPQAAEPPPASGNRFKDLWLHPAIVTGVLGTLVILIVAVTVLAVRSFQAPATVADTGDDTTTESTQEGDDTTGETEDSDATGSGNGSSESPADDAPAQEDPVFISGVLEGYPDSAFDFDGGDDYISYDDDEQTFDALLTTDGLEGMNQVQFGEWVEPSAPTTVSQCEGVSTTSGTVHLSRLEQYRIFCFTTAEGRTGYFSVDTVELEDNGTLNDLAVSYTVWKGDDDL</sequence>
<keyword evidence="2" id="KW-1133">Transmembrane helix</keyword>
<keyword evidence="4" id="KW-1185">Reference proteome</keyword>
<reference evidence="3 4" key="1">
    <citation type="journal article" date="2013" name="Stand. Genomic Sci.">
        <title>Genomic Encyclopedia of Type Strains, Phase I: The one thousand microbial genomes (KMG-I) project.</title>
        <authorList>
            <person name="Kyrpides N.C."/>
            <person name="Woyke T."/>
            <person name="Eisen J.A."/>
            <person name="Garrity G."/>
            <person name="Lilburn T.G."/>
            <person name="Beck B.J."/>
            <person name="Whitman W.B."/>
            <person name="Hugenholtz P."/>
            <person name="Klenk H.P."/>
        </authorList>
    </citation>
    <scope>NUCLEOTIDE SEQUENCE [LARGE SCALE GENOMIC DNA]</scope>
    <source>
        <strain evidence="3 4">DSM 45044</strain>
    </source>
</reference>
<feature type="compositionally biased region" description="Pro residues" evidence="1">
    <location>
        <begin position="13"/>
        <end position="25"/>
    </location>
</feature>
<dbReference type="RefSeq" id="WP_147140116.1">
    <property type="nucleotide sequence ID" value="NZ_BAABIJ010000002.1"/>
</dbReference>
<accession>A0A562V4F9</accession>
<name>A0A562V4F9_9ACTN</name>
<feature type="compositionally biased region" description="Low complexity" evidence="1">
    <location>
        <begin position="1"/>
        <end position="12"/>
    </location>
</feature>
<keyword evidence="2" id="KW-0812">Transmembrane</keyword>
<evidence type="ECO:0000256" key="2">
    <source>
        <dbReference type="SAM" id="Phobius"/>
    </source>
</evidence>
<evidence type="ECO:0000313" key="4">
    <source>
        <dbReference type="Proteomes" id="UP000321617"/>
    </source>
</evidence>
<protein>
    <submittedName>
        <fullName evidence="3">Uncharacterized protein</fullName>
    </submittedName>
</protein>
<proteinExistence type="predicted"/>